<dbReference type="AlphaFoldDB" id="A0A7J6XAH2"/>
<feature type="region of interest" description="Disordered" evidence="11">
    <location>
        <begin position="155"/>
        <end position="182"/>
    </location>
</feature>
<evidence type="ECO:0000256" key="6">
    <source>
        <dbReference type="ARBA" id="ARBA00023155"/>
    </source>
</evidence>
<reference evidence="14 15" key="1">
    <citation type="submission" date="2020-06" db="EMBL/GenBank/DDBJ databases">
        <title>Transcriptomic and genomic resources for Thalictrum thalictroides and T. hernandezii: Facilitating candidate gene discovery in an emerging model plant lineage.</title>
        <authorList>
            <person name="Arias T."/>
            <person name="Riano-Pachon D.M."/>
            <person name="Di Stilio V.S."/>
        </authorList>
    </citation>
    <scope>NUCLEOTIDE SEQUENCE [LARGE SCALE GENOMIC DNA]</scope>
    <source>
        <strain evidence="15">cv. WT478/WT964</strain>
        <tissue evidence="14">Leaves</tissue>
    </source>
</reference>
<dbReference type="PROSITE" id="PS50071">
    <property type="entry name" value="HOMEOBOX_2"/>
    <property type="match status" value="1"/>
</dbReference>
<dbReference type="InterPro" id="IPR009057">
    <property type="entry name" value="Homeodomain-like_sf"/>
</dbReference>
<gene>
    <name evidence="14" type="ORF">FRX31_003668</name>
</gene>
<proteinExistence type="inferred from homology"/>
<keyword evidence="4" id="KW-0175">Coiled coil</keyword>
<feature type="DNA-binding region" description="Homeobox" evidence="9">
    <location>
        <begin position="37"/>
        <end position="86"/>
    </location>
</feature>
<dbReference type="Pfam" id="PF00046">
    <property type="entry name" value="Homeodomain"/>
    <property type="match status" value="1"/>
</dbReference>
<protein>
    <submittedName>
        <fullName evidence="14">Homeobox-leucine zipper protein hdg12</fullName>
    </submittedName>
</protein>
<comment type="similarity">
    <text evidence="2">Belongs to the HD-ZIP homeobox family. Class IV subfamily.</text>
</comment>
<dbReference type="GO" id="GO:0008289">
    <property type="term" value="F:lipid binding"/>
    <property type="evidence" value="ECO:0007669"/>
    <property type="project" value="InterPro"/>
</dbReference>
<accession>A0A7J6XAH2</accession>
<keyword evidence="7" id="KW-0804">Transcription</keyword>
<evidence type="ECO:0000256" key="9">
    <source>
        <dbReference type="PROSITE-ProRule" id="PRU00108"/>
    </source>
</evidence>
<keyword evidence="3" id="KW-0805">Transcription regulation</keyword>
<comment type="caution">
    <text evidence="14">The sequence shown here is derived from an EMBL/GenBank/DDBJ whole genome shotgun (WGS) entry which is preliminary data.</text>
</comment>
<keyword evidence="5 9" id="KW-0238">DNA-binding</keyword>
<evidence type="ECO:0000256" key="5">
    <source>
        <dbReference type="ARBA" id="ARBA00023125"/>
    </source>
</evidence>
<feature type="region of interest" description="Disordered" evidence="11">
    <location>
        <begin position="79"/>
        <end position="134"/>
    </location>
</feature>
<dbReference type="CDD" id="cd00086">
    <property type="entry name" value="homeodomain"/>
    <property type="match status" value="1"/>
</dbReference>
<dbReference type="PANTHER" id="PTHR45654">
    <property type="entry name" value="HOMEOBOX-LEUCINE ZIPPER PROTEIN MERISTEM L1"/>
    <property type="match status" value="1"/>
</dbReference>
<feature type="region of interest" description="Disordered" evidence="11">
    <location>
        <begin position="1"/>
        <end position="24"/>
    </location>
</feature>
<evidence type="ECO:0000256" key="10">
    <source>
        <dbReference type="RuleBase" id="RU000682"/>
    </source>
</evidence>
<evidence type="ECO:0000259" key="13">
    <source>
        <dbReference type="PROSITE" id="PS50848"/>
    </source>
</evidence>
<name>A0A7J6XAH2_THATH</name>
<comment type="subcellular location">
    <subcellularLocation>
        <location evidence="1 9 10">Nucleus</location>
    </subcellularLocation>
</comment>
<dbReference type="Pfam" id="PF25797">
    <property type="entry name" value="PDF2_C"/>
    <property type="match status" value="1"/>
</dbReference>
<keyword evidence="15" id="KW-1185">Reference proteome</keyword>
<evidence type="ECO:0000256" key="1">
    <source>
        <dbReference type="ARBA" id="ARBA00004123"/>
    </source>
</evidence>
<evidence type="ECO:0000256" key="4">
    <source>
        <dbReference type="ARBA" id="ARBA00023054"/>
    </source>
</evidence>
<evidence type="ECO:0000313" key="15">
    <source>
        <dbReference type="Proteomes" id="UP000554482"/>
    </source>
</evidence>
<dbReference type="GO" id="GO:0005634">
    <property type="term" value="C:nucleus"/>
    <property type="evidence" value="ECO:0007669"/>
    <property type="project" value="UniProtKB-SubCell"/>
</dbReference>
<evidence type="ECO:0000256" key="3">
    <source>
        <dbReference type="ARBA" id="ARBA00023015"/>
    </source>
</evidence>
<feature type="domain" description="Homeobox" evidence="12">
    <location>
        <begin position="35"/>
        <end position="85"/>
    </location>
</feature>
<dbReference type="GO" id="GO:0003677">
    <property type="term" value="F:DNA binding"/>
    <property type="evidence" value="ECO:0007669"/>
    <property type="project" value="UniProtKB-UniRule"/>
</dbReference>
<dbReference type="InterPro" id="IPR001356">
    <property type="entry name" value="HD"/>
</dbReference>
<evidence type="ECO:0000256" key="2">
    <source>
        <dbReference type="ARBA" id="ARBA00006789"/>
    </source>
</evidence>
<sequence>MLNAASGGLGGDDPDDFNPWPHQGIPPWPCSFRHTPEQVLEMEEFYEENAYPDKKQQRDLANKIGLKPQQVLYWFQNRRQLERVKGNPPSGPDGRTKRSNAYRDSTNGSLDISEGDSNNQARSSNVGSYNGDQDISTLHMQTTEMPVAREVPLTDAATTATNQQSTQRDTTPMLNRAPYQTRPSDIPSLAELIEKLSVSEINALMVDTAVKSMNEFLELTEINEPLWKSSSDWMGDDLDTETYRNMFPKDNYLNNSNVRIEASRSSGVVMVDESLLANMFMDPNKWMQCFPTVVPEAELIRIEASAGITGNPHGTLQLGLWAVVDISWNPPKVEKTICPIVRKLPSGCLIQGMRNGCTKVTWIEHVEVEDRTPIHPLVRDHILKGVAFGAGRWISTLQRISERLEFSPATGATNDDDQLNGVLSSDTGRENLMKLSQMMINNFFASINTSHSQKWSTLSRSDDIQVRMSHRGTTQPVKSDSLIIGAATSIWLPLPSTEVFDFLRKEKARPQWDVLYFDHAINEIAYIVNGLEPGHRISVLEAVDPKGTKTLILQESSTDPSGSLVVHSPINMDVLNSLTTEQDLSKIELLPSGMAIFPAGGLNSKDGASSSSSSSTGSFVTLGFQKNLGDLRAEKMNLEAINRAKNVVQSNVSRLKSALNNHL</sequence>
<dbReference type="InterPro" id="IPR042160">
    <property type="entry name" value="HD-Zip_IV"/>
</dbReference>
<dbReference type="EMBL" id="JABWDY010002313">
    <property type="protein sequence ID" value="KAF5206744.1"/>
    <property type="molecule type" value="Genomic_DNA"/>
</dbReference>
<feature type="domain" description="START" evidence="13">
    <location>
        <begin position="198"/>
        <end position="406"/>
    </location>
</feature>
<evidence type="ECO:0000256" key="7">
    <source>
        <dbReference type="ARBA" id="ARBA00023163"/>
    </source>
</evidence>
<evidence type="ECO:0000256" key="8">
    <source>
        <dbReference type="ARBA" id="ARBA00023242"/>
    </source>
</evidence>
<dbReference type="PANTHER" id="PTHR45654:SF9">
    <property type="entry name" value="HOMEOBOX-LEUCINE ZIPPER PROTEIN HDG10-RELATED"/>
    <property type="match status" value="1"/>
</dbReference>
<dbReference type="SUPFAM" id="SSF46689">
    <property type="entry name" value="Homeodomain-like"/>
    <property type="match status" value="1"/>
</dbReference>
<feature type="compositionally biased region" description="Polar residues" evidence="11">
    <location>
        <begin position="102"/>
        <end position="134"/>
    </location>
</feature>
<dbReference type="SMART" id="SM00389">
    <property type="entry name" value="HOX"/>
    <property type="match status" value="1"/>
</dbReference>
<dbReference type="PROSITE" id="PS50848">
    <property type="entry name" value="START"/>
    <property type="match status" value="1"/>
</dbReference>
<dbReference type="SMART" id="SM00234">
    <property type="entry name" value="START"/>
    <property type="match status" value="1"/>
</dbReference>
<evidence type="ECO:0000259" key="12">
    <source>
        <dbReference type="PROSITE" id="PS50071"/>
    </source>
</evidence>
<keyword evidence="8 9" id="KW-0539">Nucleus</keyword>
<evidence type="ECO:0000256" key="11">
    <source>
        <dbReference type="SAM" id="MobiDB-lite"/>
    </source>
</evidence>
<dbReference type="Pfam" id="PF01852">
    <property type="entry name" value="START"/>
    <property type="match status" value="1"/>
</dbReference>
<dbReference type="InterPro" id="IPR002913">
    <property type="entry name" value="START_lipid-bd_dom"/>
</dbReference>
<organism evidence="14 15">
    <name type="scientific">Thalictrum thalictroides</name>
    <name type="common">Rue-anemone</name>
    <name type="synonym">Anemone thalictroides</name>
    <dbReference type="NCBI Taxonomy" id="46969"/>
    <lineage>
        <taxon>Eukaryota</taxon>
        <taxon>Viridiplantae</taxon>
        <taxon>Streptophyta</taxon>
        <taxon>Embryophyta</taxon>
        <taxon>Tracheophyta</taxon>
        <taxon>Spermatophyta</taxon>
        <taxon>Magnoliopsida</taxon>
        <taxon>Ranunculales</taxon>
        <taxon>Ranunculaceae</taxon>
        <taxon>Thalictroideae</taxon>
        <taxon>Thalictrum</taxon>
    </lineage>
</organism>
<dbReference type="SUPFAM" id="SSF55961">
    <property type="entry name" value="Bet v1-like"/>
    <property type="match status" value="2"/>
</dbReference>
<dbReference type="Proteomes" id="UP000554482">
    <property type="component" value="Unassembled WGS sequence"/>
</dbReference>
<evidence type="ECO:0000313" key="14">
    <source>
        <dbReference type="EMBL" id="KAF5206744.1"/>
    </source>
</evidence>
<dbReference type="Gene3D" id="1.10.10.60">
    <property type="entry name" value="Homeodomain-like"/>
    <property type="match status" value="1"/>
</dbReference>
<keyword evidence="6 9" id="KW-0371">Homeobox</keyword>
<dbReference type="InterPro" id="IPR057993">
    <property type="entry name" value="HD-Zip_IV_C"/>
</dbReference>
<feature type="compositionally biased region" description="Low complexity" evidence="11">
    <location>
        <begin position="155"/>
        <end position="167"/>
    </location>
</feature>
<dbReference type="OrthoDB" id="6159439at2759"/>